<feature type="region of interest" description="Disordered" evidence="8">
    <location>
        <begin position="190"/>
        <end position="231"/>
    </location>
</feature>
<dbReference type="FunFam" id="1.10.10.60:FF:000004">
    <property type="entry name" value="Meis2 homeobox isoform 2c"/>
    <property type="match status" value="1"/>
</dbReference>
<keyword evidence="3 6" id="KW-0238">DNA-binding</keyword>
<feature type="region of interest" description="Disordered" evidence="8">
    <location>
        <begin position="1414"/>
        <end position="1434"/>
    </location>
</feature>
<dbReference type="OrthoDB" id="1735038at2759"/>
<dbReference type="InterPro" id="IPR008758">
    <property type="entry name" value="Peptidase_S28"/>
</dbReference>
<dbReference type="PANTHER" id="PTHR43149">
    <property type="entry name" value="ENOYL-COA HYDRATASE"/>
    <property type="match status" value="1"/>
</dbReference>
<gene>
    <name evidence="11" type="ORF">Baya_10831</name>
</gene>
<dbReference type="InterPro" id="IPR008422">
    <property type="entry name" value="KN_HD"/>
</dbReference>
<dbReference type="GO" id="GO:0003723">
    <property type="term" value="F:RNA binding"/>
    <property type="evidence" value="ECO:0007669"/>
    <property type="project" value="UniProtKB-UniRule"/>
</dbReference>
<dbReference type="SMART" id="SM00389">
    <property type="entry name" value="HOX"/>
    <property type="match status" value="1"/>
</dbReference>
<evidence type="ECO:0000256" key="1">
    <source>
        <dbReference type="ARBA" id="ARBA00005254"/>
    </source>
</evidence>
<feature type="domain" description="RRM" evidence="10">
    <location>
        <begin position="289"/>
        <end position="363"/>
    </location>
</feature>
<dbReference type="Pfam" id="PF13893">
    <property type="entry name" value="RRM_5"/>
    <property type="match status" value="1"/>
</dbReference>
<dbReference type="Gene3D" id="3.90.226.10">
    <property type="entry name" value="2-enoyl-CoA Hydratase, Chain A, domain 1"/>
    <property type="match status" value="1"/>
</dbReference>
<dbReference type="GO" id="GO:0051750">
    <property type="term" value="F:delta(3,5)-delta(2,4)-dienoyl-CoA isomerase activity"/>
    <property type="evidence" value="ECO:0007669"/>
    <property type="project" value="TreeGrafter"/>
</dbReference>
<dbReference type="GO" id="GO:0006355">
    <property type="term" value="P:regulation of DNA-templated transcription"/>
    <property type="evidence" value="ECO:0007669"/>
    <property type="project" value="InterPro"/>
</dbReference>
<dbReference type="InterPro" id="IPR001356">
    <property type="entry name" value="HD"/>
</dbReference>
<keyword evidence="7" id="KW-0694">RNA-binding</keyword>
<dbReference type="Pfam" id="PF05577">
    <property type="entry name" value="Peptidase_S28"/>
    <property type="match status" value="1"/>
</dbReference>
<dbReference type="SUPFAM" id="SSF46689">
    <property type="entry name" value="Homeodomain-like"/>
    <property type="match status" value="1"/>
</dbReference>
<dbReference type="SUPFAM" id="SSF53474">
    <property type="entry name" value="alpha/beta-Hydrolases"/>
    <property type="match status" value="1"/>
</dbReference>
<accession>A0A556UY52</accession>
<keyword evidence="11" id="KW-0687">Ribonucleoprotein</keyword>
<comment type="similarity">
    <text evidence="1">Belongs to the enoyl-CoA hydratase/isomerase family.</text>
</comment>
<evidence type="ECO:0000256" key="3">
    <source>
        <dbReference type="ARBA" id="ARBA00023125"/>
    </source>
</evidence>
<feature type="region of interest" description="Disordered" evidence="8">
    <location>
        <begin position="1327"/>
        <end position="1356"/>
    </location>
</feature>
<feature type="region of interest" description="Disordered" evidence="8">
    <location>
        <begin position="1"/>
        <end position="34"/>
    </location>
</feature>
<dbReference type="GO" id="GO:0070008">
    <property type="term" value="F:serine-type exopeptidase activity"/>
    <property type="evidence" value="ECO:0007669"/>
    <property type="project" value="InterPro"/>
</dbReference>
<feature type="DNA-binding region" description="Homeobox" evidence="6">
    <location>
        <begin position="1350"/>
        <end position="1412"/>
    </location>
</feature>
<dbReference type="InterPro" id="IPR034816">
    <property type="entry name" value="hnRNP-L_RRM3"/>
</dbReference>
<comment type="caution">
    <text evidence="11">The sequence shown here is derived from an EMBL/GenBank/DDBJ whole genome shotgun (WGS) entry which is preliminary data.</text>
</comment>
<feature type="domain" description="Homeobox" evidence="9">
    <location>
        <begin position="1348"/>
        <end position="1411"/>
    </location>
</feature>
<dbReference type="Pfam" id="PF22976">
    <property type="entry name" value="RRM_10"/>
    <property type="match status" value="1"/>
</dbReference>
<dbReference type="InterPro" id="IPR000504">
    <property type="entry name" value="RRM_dom"/>
</dbReference>
<organism evidence="11 12">
    <name type="scientific">Bagarius yarrelli</name>
    <name type="common">Goonch</name>
    <name type="synonym">Bagrus yarrelli</name>
    <dbReference type="NCBI Taxonomy" id="175774"/>
    <lineage>
        <taxon>Eukaryota</taxon>
        <taxon>Metazoa</taxon>
        <taxon>Chordata</taxon>
        <taxon>Craniata</taxon>
        <taxon>Vertebrata</taxon>
        <taxon>Euteleostomi</taxon>
        <taxon>Actinopterygii</taxon>
        <taxon>Neopterygii</taxon>
        <taxon>Teleostei</taxon>
        <taxon>Ostariophysi</taxon>
        <taxon>Siluriformes</taxon>
        <taxon>Sisoridae</taxon>
        <taxon>Sisorinae</taxon>
        <taxon>Bagarius</taxon>
    </lineage>
</organism>
<dbReference type="InterPro" id="IPR012677">
    <property type="entry name" value="Nucleotide-bd_a/b_plait_sf"/>
</dbReference>
<dbReference type="GO" id="GO:0005739">
    <property type="term" value="C:mitochondrion"/>
    <property type="evidence" value="ECO:0007669"/>
    <property type="project" value="TreeGrafter"/>
</dbReference>
<evidence type="ECO:0000256" key="4">
    <source>
        <dbReference type="ARBA" id="ARBA00023155"/>
    </source>
</evidence>
<dbReference type="Gene3D" id="3.40.50.1820">
    <property type="entry name" value="alpha/beta hydrolase"/>
    <property type="match status" value="1"/>
</dbReference>
<evidence type="ECO:0000313" key="12">
    <source>
        <dbReference type="Proteomes" id="UP000319801"/>
    </source>
</evidence>
<dbReference type="InterPro" id="IPR055204">
    <property type="entry name" value="HNRNPL_RRM"/>
</dbReference>
<proteinExistence type="inferred from homology"/>
<evidence type="ECO:0000256" key="5">
    <source>
        <dbReference type="ARBA" id="ARBA00023242"/>
    </source>
</evidence>
<dbReference type="CDD" id="cd12699">
    <property type="entry name" value="RRM3_hnRNPL"/>
    <property type="match status" value="1"/>
</dbReference>
<name>A0A556UY52_BAGYA</name>
<feature type="domain" description="RRM" evidence="10">
    <location>
        <begin position="42"/>
        <end position="116"/>
    </location>
</feature>
<dbReference type="CDD" id="cd06558">
    <property type="entry name" value="crotonase-like"/>
    <property type="match status" value="1"/>
</dbReference>
<dbReference type="Proteomes" id="UP000319801">
    <property type="component" value="Unassembled WGS sequence"/>
</dbReference>
<dbReference type="InterPro" id="IPR001753">
    <property type="entry name" value="Enoyl-CoA_hydra/iso"/>
</dbReference>
<dbReference type="FunFam" id="3.30.70.330:FF:000073">
    <property type="entry name" value="Heterogeneous nuclear ribonucleoprotein L like"/>
    <property type="match status" value="1"/>
</dbReference>
<dbReference type="SUPFAM" id="SSF52096">
    <property type="entry name" value="ClpP/crotonase"/>
    <property type="match status" value="1"/>
</dbReference>
<dbReference type="InterPro" id="IPR032453">
    <property type="entry name" value="PKNOX/Meis_N"/>
</dbReference>
<dbReference type="GO" id="GO:0003677">
    <property type="term" value="F:DNA binding"/>
    <property type="evidence" value="ECO:0007669"/>
    <property type="project" value="UniProtKB-UniRule"/>
</dbReference>
<dbReference type="SUPFAM" id="SSF54928">
    <property type="entry name" value="RNA-binding domain, RBD"/>
    <property type="match status" value="2"/>
</dbReference>
<dbReference type="EMBL" id="VCAZ01000076">
    <property type="protein sequence ID" value="TSP46817.1"/>
    <property type="molecule type" value="Genomic_DNA"/>
</dbReference>
<protein>
    <submittedName>
        <fullName evidence="11">Heterogeneous nuclear ribonucleoprotein L</fullName>
    </submittedName>
</protein>
<evidence type="ECO:0000256" key="7">
    <source>
        <dbReference type="PROSITE-ProRule" id="PRU00176"/>
    </source>
</evidence>
<dbReference type="PANTHER" id="PTHR43149:SF1">
    <property type="entry name" value="DELTA(3,5)-DELTA(2,4)-DIENOYL-COA ISOMERASE, MITOCHONDRIAL"/>
    <property type="match status" value="1"/>
</dbReference>
<dbReference type="PROSITE" id="PS50071">
    <property type="entry name" value="HOMEOBOX_2"/>
    <property type="match status" value="1"/>
</dbReference>
<dbReference type="GO" id="GO:0006397">
    <property type="term" value="P:mRNA processing"/>
    <property type="evidence" value="ECO:0007669"/>
    <property type="project" value="InterPro"/>
</dbReference>
<dbReference type="InterPro" id="IPR045002">
    <property type="entry name" value="Ech1-like"/>
</dbReference>
<keyword evidence="12" id="KW-1185">Reference proteome</keyword>
<comment type="similarity">
    <text evidence="2">Belongs to the TALE/MEIS homeobox family.</text>
</comment>
<dbReference type="CDD" id="cd00086">
    <property type="entry name" value="homeodomain"/>
    <property type="match status" value="1"/>
</dbReference>
<dbReference type="InterPro" id="IPR035979">
    <property type="entry name" value="RBD_domain_sf"/>
</dbReference>
<dbReference type="GO" id="GO:0005634">
    <property type="term" value="C:nucleus"/>
    <property type="evidence" value="ECO:0007669"/>
    <property type="project" value="UniProtKB-SubCell"/>
</dbReference>
<dbReference type="FunFam" id="3.90.226.10:FF:000024">
    <property type="entry name" value="Delta3,5-delta2,4-dienoyl-CoA isomerase"/>
    <property type="match status" value="1"/>
</dbReference>
<evidence type="ECO:0000259" key="9">
    <source>
        <dbReference type="PROSITE" id="PS50071"/>
    </source>
</evidence>
<dbReference type="Pfam" id="PF05920">
    <property type="entry name" value="Homeobox_KN"/>
    <property type="match status" value="1"/>
</dbReference>
<dbReference type="GO" id="GO:1990904">
    <property type="term" value="C:ribonucleoprotein complex"/>
    <property type="evidence" value="ECO:0007669"/>
    <property type="project" value="UniProtKB-KW"/>
</dbReference>
<sequence length="1511" mass="166028">MATQTARYYSEGGRATKRQKTDNEGGMATEGYDDPRKPLPSLVVHVRGLVDGILEADIVEALQEFGTISYVVLMPKKRQALVEYEDMTGSSNAVTYANDNQIYVAGNPAYVNYSTSQKISRPSDSDDSRSVNNVLLLTIMNPIYPITTDVLYTICNNCGPVQRIVIFRKNGVQAMPARLNVFKNDQDTWDYTNPNLSSQGADADGDEGEQDLNGHSNKRQRQPALLGHHPTEYGGYGYQDESYSGYDGRRVGTSMGGPRRGGATQRYGAQYGAPPPPPPGEYSAHAESPVMMVYGLEPSKINADRVFNIFCLYGNVERVKFMKSKPGAAMVEMGDCYAVDRAICHLNNYFLFNQKLNVCVSKQQAIMPGQSYELEDGTSSFKDFHGSRNNRFASPEQAAKNRIQHPSNVLHFFNASPESSVELFSEICDELGLKRPSNIKLFAAKGGSTAERSSSGLLEWESVNDAMEALAMMNHYQMKNASRSLWIPTLNTVRAMSSSGGPTPPFTTLSVTHPANHITHVELHRPEKRNAMNRAYWSEMVDCFNQISEDSECRVVVFSGAGKLFTAGIDLMDIAGDLLQPQGDDAARVAWYLRRIVSKYQNTFSVIEKCPKPVVVAVHGACVGAGVDLITACDIRLCTQDAWFQVKEVDIGLAADVGTLQRLPKVIGSRSLVNELALTARKMYSDEAKDCGLVSRVFPDKESLMAGALELAGEIASRSPVAVQGTKINLIYSRDHSVTEGLEYMRYIVNEAYWKTTDGPVFLYVSGEGPLSKYSVLSGHHVVMAEKHGALLVALEHRFYGSSISSGGLELSVLQHLSSQQALADLAAFHSFISQKYGLTDKNIWISFGGSYAGALSAWVREKFPHFIYGAVASSAPVHAKLDFSAYNKVVARSLTEESVGGSYQCLDSVRKAFVALEAALFGGEEMKVMKDFGCCDVPKTPEDRTELVQSVADIFMGSVQYNEEGGMLTIAQICDIMTNQSQKENYDRLVQLAATCDDASCPFIHTLTLQYHTQLCSQLFGIPEHTLPMNIAFTNQYYGGNQAKTQRVLYVNEPFLAMIISIGKEPPEELKESRSLDLSSPSVRMREEDTHARCSWGCAYEDLVQYPGSEVMPVGGYGEAIRSLPPPHYGHGIPDSLKHYRDQIYGHPLFPLLALVFEKCELATCSPRDSSSLSNASHHTGMMGHSDVCSSESFNEDIAAFAKQIRSEKPIFSSNPELDNLMIQAIQVLRFHLLELEKVHDLCDNFCHRYITCLKGKMPTDLVLEDRESGSKSDMEDFTGSCTSLSEQNQSWLRDTDDCLSTPSGTPSASCGLTTHSVDACSDAGDGLDGAVASPSTGEEDETDRDRRNNKKRGIFPKVATNIMRAWLFQHLSHPYPSEEQKKQLSQDTGLTILQVNNWFINARRRIVQPMIDQSNRSGQGAPYSPDAGALGGYGLDSQPHLGLRTAGLQGMSSLPAEYPGALLPQPGYTHAAPSLHPYPGPHPAMLLHPPPHPHSAEPLIGQGLDIHAH</sequence>
<dbReference type="Pfam" id="PF16493">
    <property type="entry name" value="Meis_PKNOX_N"/>
    <property type="match status" value="1"/>
</dbReference>
<dbReference type="InterPro" id="IPR006536">
    <property type="entry name" value="HnRNP-L/PTB"/>
</dbReference>
<evidence type="ECO:0000259" key="10">
    <source>
        <dbReference type="PROSITE" id="PS50102"/>
    </source>
</evidence>
<dbReference type="Gene3D" id="1.10.10.60">
    <property type="entry name" value="Homeodomain-like"/>
    <property type="match status" value="1"/>
</dbReference>
<keyword evidence="5 6" id="KW-0539">Nucleus</keyword>
<dbReference type="SMART" id="SM00360">
    <property type="entry name" value="RRM"/>
    <property type="match status" value="2"/>
</dbReference>
<evidence type="ECO:0000313" key="11">
    <source>
        <dbReference type="EMBL" id="TSP46817.1"/>
    </source>
</evidence>
<evidence type="ECO:0000256" key="6">
    <source>
        <dbReference type="PROSITE-ProRule" id="PRU00108"/>
    </source>
</evidence>
<dbReference type="InterPro" id="IPR029045">
    <property type="entry name" value="ClpP/crotonase-like_dom_sf"/>
</dbReference>
<dbReference type="GO" id="GO:0006508">
    <property type="term" value="P:proteolysis"/>
    <property type="evidence" value="ECO:0007669"/>
    <property type="project" value="InterPro"/>
</dbReference>
<reference evidence="11 12" key="1">
    <citation type="journal article" date="2019" name="Genome Biol. Evol.">
        <title>Whole-Genome Sequencing of the Giant Devil Catfish, Bagarius yarrelli.</title>
        <authorList>
            <person name="Jiang W."/>
            <person name="Lv Y."/>
            <person name="Cheng L."/>
            <person name="Yang K."/>
            <person name="Chao B."/>
            <person name="Wang X."/>
            <person name="Li Y."/>
            <person name="Pan X."/>
            <person name="You X."/>
            <person name="Zhang Y."/>
            <person name="Yang J."/>
            <person name="Li J."/>
            <person name="Zhang X."/>
            <person name="Liu S."/>
            <person name="Sun C."/>
            <person name="Yang J."/>
            <person name="Shi Q."/>
        </authorList>
    </citation>
    <scope>NUCLEOTIDE SEQUENCE [LARGE SCALE GENOMIC DNA]</scope>
    <source>
        <strain evidence="11">JWS20170419001</strain>
        <tissue evidence="11">Muscle</tissue>
    </source>
</reference>
<dbReference type="Pfam" id="PF00378">
    <property type="entry name" value="ECH_1"/>
    <property type="match status" value="1"/>
</dbReference>
<dbReference type="Gene3D" id="3.30.70.330">
    <property type="match status" value="4"/>
</dbReference>
<evidence type="ECO:0000256" key="2">
    <source>
        <dbReference type="ARBA" id="ARBA00009661"/>
    </source>
</evidence>
<dbReference type="InterPro" id="IPR029058">
    <property type="entry name" value="AB_hydrolase_fold"/>
</dbReference>
<evidence type="ECO:0000256" key="8">
    <source>
        <dbReference type="SAM" id="MobiDB-lite"/>
    </source>
</evidence>
<comment type="subcellular location">
    <subcellularLocation>
        <location evidence="6">Nucleus</location>
    </subcellularLocation>
</comment>
<dbReference type="PROSITE" id="PS50102">
    <property type="entry name" value="RRM"/>
    <property type="match status" value="2"/>
</dbReference>
<dbReference type="NCBIfam" id="TIGR01649">
    <property type="entry name" value="hnRNP-L_PTB"/>
    <property type="match status" value="1"/>
</dbReference>
<dbReference type="InterPro" id="IPR009057">
    <property type="entry name" value="Homeodomain-like_sf"/>
</dbReference>
<keyword evidence="4 6" id="KW-0371">Homeobox</keyword>